<dbReference type="EMBL" id="FOHE01000007">
    <property type="protein sequence ID" value="SET23764.1"/>
    <property type="molecule type" value="Genomic_DNA"/>
</dbReference>
<dbReference type="RefSeq" id="WP_090869212.1">
    <property type="nucleotide sequence ID" value="NZ_FOHE01000007.1"/>
</dbReference>
<proteinExistence type="predicted"/>
<dbReference type="AlphaFoldDB" id="A0A1I0CWF5"/>
<dbReference type="Proteomes" id="UP000198618">
    <property type="component" value="Unassembled WGS sequence"/>
</dbReference>
<sequence length="316" mass="37277">MKIKKEIWKRAVIKEELVELLGCAKKALILNQMLYWVVRRHDYISFYEEEQYFSEKEIDINKADQVKNGWIYKKAEELSNEILLKVDATTIRRHISVIVSRGYLLERNNPKVKYDKTFQYRPNTNKILRDLIELGYRLDYDSLIDWEYHCKVMGTNLQNKDSKEKTTDLKLYHTDQSMRNIGAIPEITSSNSYSYNTSTYVENIGAHFLKFNSRKQLTSNDIEAIERVVRLNLNSNELFKLISTCFKENQDKNIRAFGYVEKYILSKINQNKNKLEGNYKNGAGKQQIRGDFKKVREPDWTKSLGSNWEADLDSSF</sequence>
<dbReference type="OrthoDB" id="1258529at2"/>
<gene>
    <name evidence="1" type="ORF">SAMN05216389_107103</name>
</gene>
<protein>
    <submittedName>
        <fullName evidence="1">Uncharacterized protein</fullName>
    </submittedName>
</protein>
<name>A0A1I0CWF5_9BACI</name>
<keyword evidence="2" id="KW-1185">Reference proteome</keyword>
<accession>A0A1I0CWF5</accession>
<reference evidence="1 2" key="1">
    <citation type="submission" date="2016-10" db="EMBL/GenBank/DDBJ databases">
        <authorList>
            <person name="de Groot N.N."/>
        </authorList>
    </citation>
    <scope>NUCLEOTIDE SEQUENCE [LARGE SCALE GENOMIC DNA]</scope>
    <source>
        <strain evidence="1 2">IBRC-M 10780</strain>
    </source>
</reference>
<organism evidence="1 2">
    <name type="scientific">Oceanobacillus limi</name>
    <dbReference type="NCBI Taxonomy" id="930131"/>
    <lineage>
        <taxon>Bacteria</taxon>
        <taxon>Bacillati</taxon>
        <taxon>Bacillota</taxon>
        <taxon>Bacilli</taxon>
        <taxon>Bacillales</taxon>
        <taxon>Bacillaceae</taxon>
        <taxon>Oceanobacillus</taxon>
    </lineage>
</organism>
<evidence type="ECO:0000313" key="1">
    <source>
        <dbReference type="EMBL" id="SET23764.1"/>
    </source>
</evidence>
<evidence type="ECO:0000313" key="2">
    <source>
        <dbReference type="Proteomes" id="UP000198618"/>
    </source>
</evidence>